<proteinExistence type="predicted"/>
<protein>
    <recommendedName>
        <fullName evidence="3">Lasso RiPP family leader peptide-containing protein</fullName>
    </recommendedName>
</protein>
<evidence type="ECO:0000313" key="2">
    <source>
        <dbReference type="Proteomes" id="UP001500886"/>
    </source>
</evidence>
<organism evidence="1 2">
    <name type="scientific">Streptomyces luteosporeus</name>
    <dbReference type="NCBI Taxonomy" id="173856"/>
    <lineage>
        <taxon>Bacteria</taxon>
        <taxon>Bacillati</taxon>
        <taxon>Actinomycetota</taxon>
        <taxon>Actinomycetes</taxon>
        <taxon>Kitasatosporales</taxon>
        <taxon>Streptomycetaceae</taxon>
        <taxon>Streptomyces</taxon>
    </lineage>
</organism>
<name>A0ABP6G7M7_9ACTN</name>
<reference evidence="2" key="1">
    <citation type="journal article" date="2019" name="Int. J. Syst. Evol. Microbiol.">
        <title>The Global Catalogue of Microorganisms (GCM) 10K type strain sequencing project: providing services to taxonomists for standard genome sequencing and annotation.</title>
        <authorList>
            <consortium name="The Broad Institute Genomics Platform"/>
            <consortium name="The Broad Institute Genome Sequencing Center for Infectious Disease"/>
            <person name="Wu L."/>
            <person name="Ma J."/>
        </authorList>
    </citation>
    <scope>NUCLEOTIDE SEQUENCE [LARGE SCALE GENOMIC DNA]</scope>
    <source>
        <strain evidence="2">JCM 4542</strain>
    </source>
</reference>
<sequence length="58" mass="6443">MHQAGVTSDAGLVLPPKKEEKLMKKAYETPALTRRGDFRTKTGLLAKNGNDRLIFSKN</sequence>
<evidence type="ECO:0008006" key="3">
    <source>
        <dbReference type="Google" id="ProtNLM"/>
    </source>
</evidence>
<dbReference type="Proteomes" id="UP001500886">
    <property type="component" value="Unassembled WGS sequence"/>
</dbReference>
<dbReference type="Pfam" id="PF19397">
    <property type="entry name" value="DUF5972"/>
    <property type="match status" value="1"/>
</dbReference>
<dbReference type="EMBL" id="BAAASL010000012">
    <property type="protein sequence ID" value="GAA2718602.1"/>
    <property type="molecule type" value="Genomic_DNA"/>
</dbReference>
<comment type="caution">
    <text evidence="1">The sequence shown here is derived from an EMBL/GenBank/DDBJ whole genome shotgun (WGS) entry which is preliminary data.</text>
</comment>
<dbReference type="InterPro" id="IPR046015">
    <property type="entry name" value="DUF5972"/>
</dbReference>
<dbReference type="NCBIfam" id="NF033521">
    <property type="entry name" value="lasso_leader_L3"/>
    <property type="match status" value="1"/>
</dbReference>
<evidence type="ECO:0000313" key="1">
    <source>
        <dbReference type="EMBL" id="GAA2718602.1"/>
    </source>
</evidence>
<accession>A0ABP6G7M7</accession>
<keyword evidence="2" id="KW-1185">Reference proteome</keyword>
<gene>
    <name evidence="1" type="ORF">GCM10010315_34390</name>
</gene>